<dbReference type="PANTHER" id="PTHR15822">
    <property type="entry name" value="TRAF AND TNF RECEPTOR-ASSOCIATED PROTEIN"/>
    <property type="match status" value="1"/>
</dbReference>
<dbReference type="Gene3D" id="4.10.60.10">
    <property type="entry name" value="Zinc finger, CCHC-type"/>
    <property type="match status" value="1"/>
</dbReference>
<dbReference type="GO" id="GO:0004518">
    <property type="term" value="F:nuclease activity"/>
    <property type="evidence" value="ECO:0007669"/>
    <property type="project" value="UniProtKB-KW"/>
</dbReference>
<dbReference type="PROSITE" id="PS50158">
    <property type="entry name" value="ZF_CCHC"/>
    <property type="match status" value="1"/>
</dbReference>
<evidence type="ECO:0000256" key="9">
    <source>
        <dbReference type="ARBA" id="ARBA00023204"/>
    </source>
</evidence>
<evidence type="ECO:0000256" key="3">
    <source>
        <dbReference type="ARBA" id="ARBA00004123"/>
    </source>
</evidence>
<keyword evidence="9" id="KW-0234">DNA repair</keyword>
<dbReference type="GO" id="GO:0005737">
    <property type="term" value="C:cytoplasm"/>
    <property type="evidence" value="ECO:0007669"/>
    <property type="project" value="TreeGrafter"/>
</dbReference>
<dbReference type="SUPFAM" id="SSF56219">
    <property type="entry name" value="DNase I-like"/>
    <property type="match status" value="1"/>
</dbReference>
<dbReference type="Gene3D" id="3.60.10.10">
    <property type="entry name" value="Endonuclease/exonuclease/phosphatase"/>
    <property type="match status" value="2"/>
</dbReference>
<keyword evidence="6" id="KW-0227">DNA damage</keyword>
<comment type="subcellular location">
    <subcellularLocation>
        <location evidence="3">Nucleus</location>
    </subcellularLocation>
</comment>
<reference evidence="14" key="1">
    <citation type="submission" date="2018-02" db="EMBL/GenBank/DDBJ databases">
        <authorList>
            <person name="Cohen D.B."/>
            <person name="Kent A.D."/>
        </authorList>
    </citation>
    <scope>NUCLEOTIDE SEQUENCE</scope>
</reference>
<feature type="region of interest" description="Disordered" evidence="12">
    <location>
        <begin position="204"/>
        <end position="234"/>
    </location>
</feature>
<organism evidence="14">
    <name type="scientific">Fagus sylvatica</name>
    <name type="common">Beechnut</name>
    <dbReference type="NCBI Taxonomy" id="28930"/>
    <lineage>
        <taxon>Eukaryota</taxon>
        <taxon>Viridiplantae</taxon>
        <taxon>Streptophyta</taxon>
        <taxon>Embryophyta</taxon>
        <taxon>Tracheophyta</taxon>
        <taxon>Spermatophyta</taxon>
        <taxon>Magnoliopsida</taxon>
        <taxon>eudicotyledons</taxon>
        <taxon>Gunneridae</taxon>
        <taxon>Pentapetalae</taxon>
        <taxon>rosids</taxon>
        <taxon>fabids</taxon>
        <taxon>Fagales</taxon>
        <taxon>Fagaceae</taxon>
        <taxon>Fagus</taxon>
    </lineage>
</organism>
<evidence type="ECO:0000259" key="13">
    <source>
        <dbReference type="PROSITE" id="PS50158"/>
    </source>
</evidence>
<dbReference type="InterPro" id="IPR051547">
    <property type="entry name" value="TDP2-like"/>
</dbReference>
<dbReference type="GO" id="GO:0070260">
    <property type="term" value="F:5'-tyrosyl-DNA phosphodiesterase activity"/>
    <property type="evidence" value="ECO:0007669"/>
    <property type="project" value="TreeGrafter"/>
</dbReference>
<dbReference type="EMBL" id="OIVN01004868">
    <property type="protein sequence ID" value="SPD19666.1"/>
    <property type="molecule type" value="Genomic_DNA"/>
</dbReference>
<dbReference type="CDD" id="cd09080">
    <property type="entry name" value="TDP2"/>
    <property type="match status" value="1"/>
</dbReference>
<sequence length="477" mass="54247">MDHDPDDAGSLKSDGSNYLLWSYMMRNFKIEEELWHLAIGSVGLANPKSIDYFNLRKELESMNAKAPPIINSYVDRSLKERLAQINNAKDAWDYLAGLYAYDDELEFAKKYRLEMEIEDKFEPIRKSMLQRSSLPSVSEAVQELLDEEQRLTYSQLSSLSLEDKDNSKTGSDECLYCHQTGHLKADCPATKKNDHPCITDSILQSEEDYEPSSSSSRLASSLTPDNNQPALSTDLSEKNRLRMVSSTLKILSYNIWLEDLEMKKRMEALGELIQLHSPDLSKLPVKSFSGKPFANSTMGRELCMAEIEVERGKLLIVATSHLESPGRLGGPLKNKWEMSSEPRVAQAKEALNHLKKFPNVVFCGDLNWFEDSDGPFPLPDGWIDSWTELRPRENEWTFGTASNLMLCASKPYQNRPDRFVCNLRDFNLSAIDMIGMEAIPGLSFLKKRWAGNRYHKLVLPVWPSDHYGLVLKVNSLS</sequence>
<evidence type="ECO:0000256" key="2">
    <source>
        <dbReference type="ARBA" id="ARBA00001946"/>
    </source>
</evidence>
<evidence type="ECO:0000256" key="6">
    <source>
        <dbReference type="ARBA" id="ARBA00022763"/>
    </source>
</evidence>
<dbReference type="GO" id="GO:0005634">
    <property type="term" value="C:nucleus"/>
    <property type="evidence" value="ECO:0007669"/>
    <property type="project" value="UniProtKB-SubCell"/>
</dbReference>
<evidence type="ECO:0000313" key="14">
    <source>
        <dbReference type="EMBL" id="SPD19666.1"/>
    </source>
</evidence>
<dbReference type="SMART" id="SM00343">
    <property type="entry name" value="ZnF_C2HC"/>
    <property type="match status" value="1"/>
</dbReference>
<proteinExistence type="predicted"/>
<dbReference type="InterPro" id="IPR036691">
    <property type="entry name" value="Endo/exonu/phosph_ase_sf"/>
</dbReference>
<dbReference type="InterPro" id="IPR001878">
    <property type="entry name" value="Znf_CCHC"/>
</dbReference>
<comment type="cofactor">
    <cofactor evidence="2">
        <name>Mg(2+)</name>
        <dbReference type="ChEBI" id="CHEBI:18420"/>
    </cofactor>
</comment>
<evidence type="ECO:0000256" key="5">
    <source>
        <dbReference type="ARBA" id="ARBA00022723"/>
    </source>
</evidence>
<keyword evidence="8" id="KW-0460">Magnesium</keyword>
<keyword evidence="10" id="KW-0539">Nucleus</keyword>
<dbReference type="GO" id="GO:0008270">
    <property type="term" value="F:zinc ion binding"/>
    <property type="evidence" value="ECO:0007669"/>
    <property type="project" value="UniProtKB-KW"/>
</dbReference>
<name>A0A2N9I0R4_FAGSY</name>
<evidence type="ECO:0000256" key="11">
    <source>
        <dbReference type="PROSITE-ProRule" id="PRU00047"/>
    </source>
</evidence>
<evidence type="ECO:0000256" key="7">
    <source>
        <dbReference type="ARBA" id="ARBA00022801"/>
    </source>
</evidence>
<gene>
    <name evidence="14" type="ORF">FSB_LOCUS47548</name>
</gene>
<dbReference type="GO" id="GO:0006302">
    <property type="term" value="P:double-strand break repair"/>
    <property type="evidence" value="ECO:0007669"/>
    <property type="project" value="TreeGrafter"/>
</dbReference>
<evidence type="ECO:0000256" key="8">
    <source>
        <dbReference type="ARBA" id="ARBA00022842"/>
    </source>
</evidence>
<evidence type="ECO:0000256" key="12">
    <source>
        <dbReference type="SAM" id="MobiDB-lite"/>
    </source>
</evidence>
<keyword evidence="7" id="KW-0378">Hydrolase</keyword>
<feature type="compositionally biased region" description="Polar residues" evidence="12">
    <location>
        <begin position="223"/>
        <end position="234"/>
    </location>
</feature>
<dbReference type="GO" id="GO:0003697">
    <property type="term" value="F:single-stranded DNA binding"/>
    <property type="evidence" value="ECO:0007669"/>
    <property type="project" value="TreeGrafter"/>
</dbReference>
<dbReference type="AlphaFoldDB" id="A0A2N9I0R4"/>
<feature type="compositionally biased region" description="Low complexity" evidence="12">
    <location>
        <begin position="212"/>
        <end position="222"/>
    </location>
</feature>
<feature type="domain" description="CCHC-type" evidence="13">
    <location>
        <begin position="174"/>
        <end position="188"/>
    </location>
</feature>
<dbReference type="InterPro" id="IPR036875">
    <property type="entry name" value="Znf_CCHC_sf"/>
</dbReference>
<evidence type="ECO:0000256" key="1">
    <source>
        <dbReference type="ARBA" id="ARBA00001936"/>
    </source>
</evidence>
<dbReference type="PANTHER" id="PTHR15822:SF4">
    <property type="entry name" value="TYROSYL-DNA PHOSPHODIESTERASE 2"/>
    <property type="match status" value="1"/>
</dbReference>
<keyword evidence="11" id="KW-0863">Zinc-finger</keyword>
<accession>A0A2N9I0R4</accession>
<protein>
    <recommendedName>
        <fullName evidence="13">CCHC-type domain-containing protein</fullName>
    </recommendedName>
</protein>
<keyword evidence="11" id="KW-0862">Zinc</keyword>
<keyword evidence="4" id="KW-0540">Nuclease</keyword>
<evidence type="ECO:0000256" key="4">
    <source>
        <dbReference type="ARBA" id="ARBA00022722"/>
    </source>
</evidence>
<keyword evidence="5" id="KW-0479">Metal-binding</keyword>
<dbReference type="SUPFAM" id="SSF57756">
    <property type="entry name" value="Retrovirus zinc finger-like domains"/>
    <property type="match status" value="1"/>
</dbReference>
<evidence type="ECO:0000256" key="10">
    <source>
        <dbReference type="ARBA" id="ARBA00023242"/>
    </source>
</evidence>
<comment type="cofactor">
    <cofactor evidence="1">
        <name>Mn(2+)</name>
        <dbReference type="ChEBI" id="CHEBI:29035"/>
    </cofactor>
</comment>